<organism evidence="1 2">
    <name type="scientific">Gigaspora margarita</name>
    <dbReference type="NCBI Taxonomy" id="4874"/>
    <lineage>
        <taxon>Eukaryota</taxon>
        <taxon>Fungi</taxon>
        <taxon>Fungi incertae sedis</taxon>
        <taxon>Mucoromycota</taxon>
        <taxon>Glomeromycotina</taxon>
        <taxon>Glomeromycetes</taxon>
        <taxon>Diversisporales</taxon>
        <taxon>Gigasporaceae</taxon>
        <taxon>Gigaspora</taxon>
    </lineage>
</organism>
<accession>A0ABN7X7A7</accession>
<protein>
    <submittedName>
        <fullName evidence="1">40620_t:CDS:1</fullName>
    </submittedName>
</protein>
<name>A0ABN7X7A7_GIGMA</name>
<dbReference type="Proteomes" id="UP000789901">
    <property type="component" value="Unassembled WGS sequence"/>
</dbReference>
<reference evidence="1 2" key="1">
    <citation type="submission" date="2021-06" db="EMBL/GenBank/DDBJ databases">
        <authorList>
            <person name="Kallberg Y."/>
            <person name="Tangrot J."/>
            <person name="Rosling A."/>
        </authorList>
    </citation>
    <scope>NUCLEOTIDE SEQUENCE [LARGE SCALE GENOMIC DNA]</scope>
    <source>
        <strain evidence="1 2">120-4 pot B 10/14</strain>
    </source>
</reference>
<evidence type="ECO:0000313" key="1">
    <source>
        <dbReference type="EMBL" id="CAG8849875.1"/>
    </source>
</evidence>
<dbReference type="EMBL" id="CAJVQB010098415">
    <property type="protein sequence ID" value="CAG8849875.1"/>
    <property type="molecule type" value="Genomic_DNA"/>
</dbReference>
<evidence type="ECO:0000313" key="2">
    <source>
        <dbReference type="Proteomes" id="UP000789901"/>
    </source>
</evidence>
<sequence length="88" mass="10367">KIKELNKDVTRVIIVDENENESPINDTEEVKFINKVTKGRILPVEVKGQKSYLITWINSYELYVDDQRIFRLELQRGHVQIKDLAIIL</sequence>
<feature type="non-terminal residue" evidence="1">
    <location>
        <position position="1"/>
    </location>
</feature>
<proteinExistence type="predicted"/>
<comment type="caution">
    <text evidence="1">The sequence shown here is derived from an EMBL/GenBank/DDBJ whole genome shotgun (WGS) entry which is preliminary data.</text>
</comment>
<keyword evidence="2" id="KW-1185">Reference proteome</keyword>
<gene>
    <name evidence="1" type="ORF">GMARGA_LOCUS39929</name>
</gene>